<evidence type="ECO:0000313" key="7">
    <source>
        <dbReference type="EMBL" id="CAG8777939.1"/>
    </source>
</evidence>
<comment type="similarity">
    <text evidence="1">Belongs to the complex I 24 kDa subunit family.</text>
</comment>
<dbReference type="Pfam" id="PF01257">
    <property type="entry name" value="2Fe-2S_thioredx"/>
    <property type="match status" value="1"/>
</dbReference>
<evidence type="ECO:0000256" key="1">
    <source>
        <dbReference type="ARBA" id="ARBA00010643"/>
    </source>
</evidence>
<evidence type="ECO:0000256" key="5">
    <source>
        <dbReference type="ARBA" id="ARBA00023014"/>
    </source>
</evidence>
<evidence type="ECO:0000256" key="3">
    <source>
        <dbReference type="ARBA" id="ARBA00022723"/>
    </source>
</evidence>
<keyword evidence="2" id="KW-0001">2Fe-2S</keyword>
<evidence type="ECO:0000256" key="6">
    <source>
        <dbReference type="ARBA" id="ARBA00034078"/>
    </source>
</evidence>
<dbReference type="AlphaFoldDB" id="A0A9N9P2D0"/>
<dbReference type="InterPro" id="IPR036249">
    <property type="entry name" value="Thioredoxin-like_sf"/>
</dbReference>
<keyword evidence="8" id="KW-1185">Reference proteome</keyword>
<gene>
    <name evidence="7" type="ORF">AMORRO_LOCUS17072</name>
</gene>
<accession>A0A9N9P2D0</accession>
<dbReference type="EMBL" id="CAJVPV010050532">
    <property type="protein sequence ID" value="CAG8777939.1"/>
    <property type="molecule type" value="Genomic_DNA"/>
</dbReference>
<protein>
    <submittedName>
        <fullName evidence="7">9588_t:CDS:1</fullName>
    </submittedName>
</protein>
<dbReference type="PANTHER" id="PTHR10371:SF3">
    <property type="entry name" value="NADH DEHYDROGENASE [UBIQUINONE] FLAVOPROTEIN 2, MITOCHONDRIAL"/>
    <property type="match status" value="1"/>
</dbReference>
<evidence type="ECO:0000256" key="2">
    <source>
        <dbReference type="ARBA" id="ARBA00022714"/>
    </source>
</evidence>
<feature type="non-terminal residue" evidence="7">
    <location>
        <position position="1"/>
    </location>
</feature>
<dbReference type="Gene3D" id="1.10.10.1590">
    <property type="entry name" value="NADH-quinone oxidoreductase subunit E"/>
    <property type="match status" value="1"/>
</dbReference>
<dbReference type="SUPFAM" id="SSF52833">
    <property type="entry name" value="Thioredoxin-like"/>
    <property type="match status" value="1"/>
</dbReference>
<dbReference type="GO" id="GO:0046872">
    <property type="term" value="F:metal ion binding"/>
    <property type="evidence" value="ECO:0007669"/>
    <property type="project" value="UniProtKB-KW"/>
</dbReference>
<dbReference type="OrthoDB" id="10254187at2759"/>
<dbReference type="PANTHER" id="PTHR10371">
    <property type="entry name" value="NADH DEHYDROGENASE UBIQUINONE FLAVOPROTEIN 2, MITOCHONDRIAL"/>
    <property type="match status" value="1"/>
</dbReference>
<keyword evidence="4" id="KW-0408">Iron</keyword>
<dbReference type="Proteomes" id="UP000789342">
    <property type="component" value="Unassembled WGS sequence"/>
</dbReference>
<proteinExistence type="inferred from homology"/>
<feature type="non-terminal residue" evidence="7">
    <location>
        <position position="178"/>
    </location>
</feature>
<comment type="caution">
    <text evidence="7">The sequence shown here is derived from an EMBL/GenBank/DDBJ whole genome shotgun (WGS) entry which is preliminary data.</text>
</comment>
<dbReference type="GO" id="GO:0051537">
    <property type="term" value="F:2 iron, 2 sulfur cluster binding"/>
    <property type="evidence" value="ECO:0007669"/>
    <property type="project" value="UniProtKB-KW"/>
</dbReference>
<evidence type="ECO:0000256" key="4">
    <source>
        <dbReference type="ARBA" id="ARBA00023004"/>
    </source>
</evidence>
<keyword evidence="5" id="KW-0411">Iron-sulfur</keyword>
<evidence type="ECO:0000313" key="8">
    <source>
        <dbReference type="Proteomes" id="UP000789342"/>
    </source>
</evidence>
<organism evidence="7 8">
    <name type="scientific">Acaulospora morrowiae</name>
    <dbReference type="NCBI Taxonomy" id="94023"/>
    <lineage>
        <taxon>Eukaryota</taxon>
        <taxon>Fungi</taxon>
        <taxon>Fungi incertae sedis</taxon>
        <taxon>Mucoromycota</taxon>
        <taxon>Glomeromycotina</taxon>
        <taxon>Glomeromycetes</taxon>
        <taxon>Diversisporales</taxon>
        <taxon>Acaulosporaceae</taxon>
        <taxon>Acaulospora</taxon>
    </lineage>
</organism>
<keyword evidence="3" id="KW-0479">Metal-binding</keyword>
<name>A0A9N9P2D0_9GLOM</name>
<comment type="cofactor">
    <cofactor evidence="6">
        <name>[2Fe-2S] cluster</name>
        <dbReference type="ChEBI" id="CHEBI:190135"/>
    </cofactor>
</comment>
<reference evidence="7" key="1">
    <citation type="submission" date="2021-06" db="EMBL/GenBank/DDBJ databases">
        <authorList>
            <person name="Kallberg Y."/>
            <person name="Tangrot J."/>
            <person name="Rosling A."/>
        </authorList>
    </citation>
    <scope>NUCLEOTIDE SEQUENCE</scope>
    <source>
        <strain evidence="7">CL551</strain>
    </source>
</reference>
<dbReference type="FunFam" id="1.10.10.1590:FF:000001">
    <property type="entry name" value="NADH-quinone oxidoreductase subunit E"/>
    <property type="match status" value="1"/>
</dbReference>
<dbReference type="InterPro" id="IPR041921">
    <property type="entry name" value="NuoE_N"/>
</dbReference>
<sequence>SLKQPKEGSGGVKFGILRVLAALAYIKMVSIIDNLHTKVRGVEKVASALLFQMSLVNAARTLAKSTFKRSAELSTRISQRSFRASALVSSDKLFTHRDTPENNPSIPFEFTAENLKRAQEIMKRYPPQYKKAATIPLLDLGQRQLGWTSISVMNAVAKLLEMPPMRVYEVATFYTMFN</sequence>